<dbReference type="PANTHER" id="PTHR37422">
    <property type="entry name" value="TEICHURONIC ACID BIOSYNTHESIS PROTEIN TUAE"/>
    <property type="match status" value="1"/>
</dbReference>
<dbReference type="AlphaFoldDB" id="A0A2P7NUC8"/>
<name>A0A2P7NUC8_9PROT</name>
<feature type="transmembrane region" description="Helical" evidence="5">
    <location>
        <begin position="12"/>
        <end position="41"/>
    </location>
</feature>
<comment type="subcellular location">
    <subcellularLocation>
        <location evidence="1">Membrane</location>
        <topology evidence="1">Multi-pass membrane protein</topology>
    </subcellularLocation>
</comment>
<evidence type="ECO:0000256" key="4">
    <source>
        <dbReference type="ARBA" id="ARBA00023136"/>
    </source>
</evidence>
<feature type="transmembrane region" description="Helical" evidence="5">
    <location>
        <begin position="108"/>
        <end position="129"/>
    </location>
</feature>
<dbReference type="Pfam" id="PF04932">
    <property type="entry name" value="Wzy_C"/>
    <property type="match status" value="1"/>
</dbReference>
<feature type="transmembrane region" description="Helical" evidence="5">
    <location>
        <begin position="53"/>
        <end position="73"/>
    </location>
</feature>
<gene>
    <name evidence="7" type="ORF">C7H79_10165</name>
</gene>
<comment type="caution">
    <text evidence="7">The sequence shown here is derived from an EMBL/GenBank/DDBJ whole genome shotgun (WGS) entry which is preliminary data.</text>
</comment>
<feature type="transmembrane region" description="Helical" evidence="5">
    <location>
        <begin position="141"/>
        <end position="162"/>
    </location>
</feature>
<accession>A0A2P7NUC8</accession>
<protein>
    <submittedName>
        <fullName evidence="7">Ligase</fullName>
    </submittedName>
</protein>
<dbReference type="PANTHER" id="PTHR37422:SF13">
    <property type="entry name" value="LIPOPOLYSACCHARIDE BIOSYNTHESIS PROTEIN PA4999-RELATED"/>
    <property type="match status" value="1"/>
</dbReference>
<evidence type="ECO:0000256" key="1">
    <source>
        <dbReference type="ARBA" id="ARBA00004141"/>
    </source>
</evidence>
<sequence>MQTSITRQEWFIRFALIFFGAGFWRGELMFVSFPLLIVAWFMDGGVYRLNQEIKVPLTQAILLLCTLLLLGLLWSESPQDGRMKWLKYFTLLIFIPFYSLMNKERLPWALYGLIASYLCVLAVGVYQWLAIDVQGVPLLGMSYLSFSAMLGVGAIITSGIACMSPSTKVQIFFVLATLTLLFIQFHQNGRTFLLATLISILLTAFLRFKIEMKKFFSILACVLIVSVAFAYNSPAFQARLNQIKIDIELMQQGNYSSSLGYRLAMWDVGLHGIAARPLLGFGTGMPEKYFDKTISTYKNGLYKDLPKFQETVHYHNDWIEIGMHIGISGVLALGFLLWSWYQAFNKSHLNLLGSGLISFIILAGLADTFVIFSRTPILLLIITTIAIGWRKREQEI</sequence>
<keyword evidence="2 5" id="KW-0812">Transmembrane</keyword>
<evidence type="ECO:0000313" key="8">
    <source>
        <dbReference type="Proteomes" id="UP000241912"/>
    </source>
</evidence>
<feature type="domain" description="O-antigen ligase-related" evidence="6">
    <location>
        <begin position="176"/>
        <end position="333"/>
    </location>
</feature>
<evidence type="ECO:0000259" key="6">
    <source>
        <dbReference type="Pfam" id="PF04932"/>
    </source>
</evidence>
<dbReference type="GO" id="GO:0016874">
    <property type="term" value="F:ligase activity"/>
    <property type="evidence" value="ECO:0007669"/>
    <property type="project" value="UniProtKB-KW"/>
</dbReference>
<proteinExistence type="predicted"/>
<organism evidence="7 8">
    <name type="scientific">Nitrosomonas supralitoralis</name>
    <dbReference type="NCBI Taxonomy" id="2116706"/>
    <lineage>
        <taxon>Bacteria</taxon>
        <taxon>Pseudomonadati</taxon>
        <taxon>Pseudomonadota</taxon>
        <taxon>Betaproteobacteria</taxon>
        <taxon>Nitrosomonadales</taxon>
        <taxon>Nitrosomonadaceae</taxon>
        <taxon>Nitrosomonas</taxon>
    </lineage>
</organism>
<dbReference type="Proteomes" id="UP000241912">
    <property type="component" value="Unassembled WGS sequence"/>
</dbReference>
<dbReference type="GO" id="GO:0016020">
    <property type="term" value="C:membrane"/>
    <property type="evidence" value="ECO:0007669"/>
    <property type="project" value="UniProtKB-SubCell"/>
</dbReference>
<evidence type="ECO:0000256" key="2">
    <source>
        <dbReference type="ARBA" id="ARBA00022692"/>
    </source>
</evidence>
<keyword evidence="7" id="KW-0436">Ligase</keyword>
<feature type="transmembrane region" description="Helical" evidence="5">
    <location>
        <begin position="169"/>
        <end position="185"/>
    </location>
</feature>
<evidence type="ECO:0000256" key="5">
    <source>
        <dbReference type="SAM" id="Phobius"/>
    </source>
</evidence>
<dbReference type="InterPro" id="IPR051533">
    <property type="entry name" value="WaaL-like"/>
</dbReference>
<evidence type="ECO:0000313" key="7">
    <source>
        <dbReference type="EMBL" id="PSJ17074.1"/>
    </source>
</evidence>
<keyword evidence="3 5" id="KW-1133">Transmembrane helix</keyword>
<keyword evidence="8" id="KW-1185">Reference proteome</keyword>
<feature type="transmembrane region" description="Helical" evidence="5">
    <location>
        <begin position="215"/>
        <end position="231"/>
    </location>
</feature>
<dbReference type="RefSeq" id="WP_106707161.1">
    <property type="nucleotide sequence ID" value="NZ_PXXU01000028.1"/>
</dbReference>
<dbReference type="InterPro" id="IPR007016">
    <property type="entry name" value="O-antigen_ligase-rel_domated"/>
</dbReference>
<keyword evidence="4 5" id="KW-0472">Membrane</keyword>
<feature type="transmembrane region" description="Helical" evidence="5">
    <location>
        <begin position="321"/>
        <end position="341"/>
    </location>
</feature>
<dbReference type="EMBL" id="PXXU01000028">
    <property type="protein sequence ID" value="PSJ17074.1"/>
    <property type="molecule type" value="Genomic_DNA"/>
</dbReference>
<reference evidence="7 8" key="1">
    <citation type="submission" date="2018-03" db="EMBL/GenBank/DDBJ databases">
        <title>Draft genome of Nitrosomonas supralitoralis APG5.</title>
        <authorList>
            <person name="Urakawa H."/>
            <person name="Lopez J.V."/>
        </authorList>
    </citation>
    <scope>NUCLEOTIDE SEQUENCE [LARGE SCALE GENOMIC DNA]</scope>
    <source>
        <strain evidence="7 8">APG5</strain>
    </source>
</reference>
<feature type="transmembrane region" description="Helical" evidence="5">
    <location>
        <begin position="191"/>
        <end position="208"/>
    </location>
</feature>
<feature type="transmembrane region" description="Helical" evidence="5">
    <location>
        <begin position="348"/>
        <end position="365"/>
    </location>
</feature>
<dbReference type="OrthoDB" id="8576060at2"/>
<feature type="transmembrane region" description="Helical" evidence="5">
    <location>
        <begin position="371"/>
        <end position="389"/>
    </location>
</feature>
<evidence type="ECO:0000256" key="3">
    <source>
        <dbReference type="ARBA" id="ARBA00022989"/>
    </source>
</evidence>